<feature type="non-terminal residue" evidence="1">
    <location>
        <position position="30"/>
    </location>
</feature>
<reference evidence="1" key="1">
    <citation type="journal article" date="2014" name="Front. Microbiol.">
        <title>High frequency of phylogenetically diverse reductive dehalogenase-homologous genes in deep subseafloor sedimentary metagenomes.</title>
        <authorList>
            <person name="Kawai M."/>
            <person name="Futagami T."/>
            <person name="Toyoda A."/>
            <person name="Takaki Y."/>
            <person name="Nishi S."/>
            <person name="Hori S."/>
            <person name="Arai W."/>
            <person name="Tsubouchi T."/>
            <person name="Morono Y."/>
            <person name="Uchiyama I."/>
            <person name="Ito T."/>
            <person name="Fujiyama A."/>
            <person name="Inagaki F."/>
            <person name="Takami H."/>
        </authorList>
    </citation>
    <scope>NUCLEOTIDE SEQUENCE</scope>
    <source>
        <strain evidence="1">Expedition CK06-06</strain>
    </source>
</reference>
<accession>X1LJ16</accession>
<gene>
    <name evidence="1" type="ORF">S06H3_34920</name>
</gene>
<organism evidence="1">
    <name type="scientific">marine sediment metagenome</name>
    <dbReference type="NCBI Taxonomy" id="412755"/>
    <lineage>
        <taxon>unclassified sequences</taxon>
        <taxon>metagenomes</taxon>
        <taxon>ecological metagenomes</taxon>
    </lineage>
</organism>
<protein>
    <submittedName>
        <fullName evidence="1">Uncharacterized protein</fullName>
    </submittedName>
</protein>
<comment type="caution">
    <text evidence="1">The sequence shown here is derived from an EMBL/GenBank/DDBJ whole genome shotgun (WGS) entry which is preliminary data.</text>
</comment>
<dbReference type="AlphaFoldDB" id="X1LJ16"/>
<name>X1LJ16_9ZZZZ</name>
<sequence length="30" mass="3160">MSVGIMTLCPLTAWLIGFALGAQELAILIL</sequence>
<evidence type="ECO:0000313" key="1">
    <source>
        <dbReference type="EMBL" id="GAI19362.1"/>
    </source>
</evidence>
<proteinExistence type="predicted"/>
<dbReference type="EMBL" id="BARV01021016">
    <property type="protein sequence ID" value="GAI19362.1"/>
    <property type="molecule type" value="Genomic_DNA"/>
</dbReference>